<protein>
    <submittedName>
        <fullName evidence="1">Uncharacterized protein</fullName>
    </submittedName>
</protein>
<gene>
    <name evidence="1" type="ORF">LX32DRAFT_216112</name>
</gene>
<evidence type="ECO:0000313" key="1">
    <source>
        <dbReference type="EMBL" id="KAK2022001.1"/>
    </source>
</evidence>
<evidence type="ECO:0000313" key="2">
    <source>
        <dbReference type="Proteomes" id="UP001232148"/>
    </source>
</evidence>
<comment type="caution">
    <text evidence="1">The sequence shown here is derived from an EMBL/GenBank/DDBJ whole genome shotgun (WGS) entry which is preliminary data.</text>
</comment>
<name>A0AAD9LU14_9PEZI</name>
<dbReference type="Proteomes" id="UP001232148">
    <property type="component" value="Unassembled WGS sequence"/>
</dbReference>
<dbReference type="EMBL" id="MU843066">
    <property type="protein sequence ID" value="KAK2022001.1"/>
    <property type="molecule type" value="Genomic_DNA"/>
</dbReference>
<reference evidence="1" key="1">
    <citation type="submission" date="2021-06" db="EMBL/GenBank/DDBJ databases">
        <title>Comparative genomics, transcriptomics and evolutionary studies reveal genomic signatures of adaptation to plant cell wall in hemibiotrophic fungi.</title>
        <authorList>
            <consortium name="DOE Joint Genome Institute"/>
            <person name="Baroncelli R."/>
            <person name="Diaz J.F."/>
            <person name="Benocci T."/>
            <person name="Peng M."/>
            <person name="Battaglia E."/>
            <person name="Haridas S."/>
            <person name="Andreopoulos W."/>
            <person name="Labutti K."/>
            <person name="Pangilinan J."/>
            <person name="Floch G.L."/>
            <person name="Makela M.R."/>
            <person name="Henrissat B."/>
            <person name="Grigoriev I.V."/>
            <person name="Crouch J.A."/>
            <person name="De Vries R.P."/>
            <person name="Sukno S.A."/>
            <person name="Thon M.R."/>
        </authorList>
    </citation>
    <scope>NUCLEOTIDE SEQUENCE</scope>
    <source>
        <strain evidence="1">MAFF235873</strain>
    </source>
</reference>
<proteinExistence type="predicted"/>
<dbReference type="SUPFAM" id="SSF54427">
    <property type="entry name" value="NTF2-like"/>
    <property type="match status" value="1"/>
</dbReference>
<accession>A0AAD9LU14</accession>
<organism evidence="1 2">
    <name type="scientific">Colletotrichum zoysiae</name>
    <dbReference type="NCBI Taxonomy" id="1216348"/>
    <lineage>
        <taxon>Eukaryota</taxon>
        <taxon>Fungi</taxon>
        <taxon>Dikarya</taxon>
        <taxon>Ascomycota</taxon>
        <taxon>Pezizomycotina</taxon>
        <taxon>Sordariomycetes</taxon>
        <taxon>Hypocreomycetidae</taxon>
        <taxon>Glomerellales</taxon>
        <taxon>Glomerellaceae</taxon>
        <taxon>Colletotrichum</taxon>
        <taxon>Colletotrichum graminicola species complex</taxon>
    </lineage>
</organism>
<dbReference type="AlphaFoldDB" id="A0AAD9LU14"/>
<keyword evidence="2" id="KW-1185">Reference proteome</keyword>
<sequence>MSLSETEKEERLARELIGDSKDRALGRLLDYRAHRLICAILDKNKEPIRELCTEDVTLVSGFLGSQDVCEGLDEVAEFCVNFRAVIQIVITIVDRRHIICPVNVLTSIDDFSHTHQRMVMIFDADEACKMKRIEIRPLSEVENRHGIGVECVVNHVEIAADNGL</sequence>
<dbReference type="InterPro" id="IPR032710">
    <property type="entry name" value="NTF2-like_dom_sf"/>
</dbReference>